<gene>
    <name evidence="2" type="ORF">ACFQ41_01980</name>
</gene>
<evidence type="ECO:0000313" key="3">
    <source>
        <dbReference type="Proteomes" id="UP001597199"/>
    </source>
</evidence>
<dbReference type="Gene3D" id="2.60.120.260">
    <property type="entry name" value="Galactose-binding domain-like"/>
    <property type="match status" value="1"/>
</dbReference>
<dbReference type="GO" id="GO:0016787">
    <property type="term" value="F:hydrolase activity"/>
    <property type="evidence" value="ECO:0007669"/>
    <property type="project" value="UniProtKB-KW"/>
</dbReference>
<proteinExistence type="predicted"/>
<keyword evidence="3" id="KW-1185">Reference proteome</keyword>
<sequence length="330" mass="35948">MQQDGIEFHNVALIRATPAGPLLDRLPAAVRAQVDEPATHTSSDASGVELRFVMQAPEVKLTLAVEAAAEAQIAYLRFGTFPGTWTAATRILTTKPTTITIARPANLARLQALAKAKHLAFDPAVVRVCLPYCRNYYYRVEGAVALPAPHQLPPRTYLAYGSSITHGSLALNPMATYPQLIADRFGTDLLNFGFPGSAWLEPAVADYLVSRRDWHFASLAMGINMLGAFSPAAFRTRVRRFIAPFAADPRPVVATDMVVTDYPENPRKVAQFRQIVKEETAGKLPYISGLALLGDESDLSSDLLHPTATGMRQIAHHLGDFLVAHVGHLD</sequence>
<keyword evidence="2" id="KW-0378">Hydrolase</keyword>
<dbReference type="RefSeq" id="WP_204118624.1">
    <property type="nucleotide sequence ID" value="NZ_BOLV01000006.1"/>
</dbReference>
<dbReference type="Gene3D" id="3.40.50.1110">
    <property type="entry name" value="SGNH hydrolase"/>
    <property type="match status" value="1"/>
</dbReference>
<reference evidence="3" key="1">
    <citation type="journal article" date="2019" name="Int. J. Syst. Evol. Microbiol.">
        <title>The Global Catalogue of Microorganisms (GCM) 10K type strain sequencing project: providing services to taxonomists for standard genome sequencing and annotation.</title>
        <authorList>
            <consortium name="The Broad Institute Genomics Platform"/>
            <consortium name="The Broad Institute Genome Sequencing Center for Infectious Disease"/>
            <person name="Wu L."/>
            <person name="Ma J."/>
        </authorList>
    </citation>
    <scope>NUCLEOTIDE SEQUENCE [LARGE SCALE GENOMIC DNA]</scope>
    <source>
        <strain evidence="3">CCM 9110</strain>
    </source>
</reference>
<dbReference type="InterPro" id="IPR013830">
    <property type="entry name" value="SGNH_hydro"/>
</dbReference>
<accession>A0ABW4BC70</accession>
<dbReference type="InterPro" id="IPR036514">
    <property type="entry name" value="SGNH_hydro_sf"/>
</dbReference>
<dbReference type="SUPFAM" id="SSF52266">
    <property type="entry name" value="SGNH hydrolase"/>
    <property type="match status" value="1"/>
</dbReference>
<protein>
    <submittedName>
        <fullName evidence="2">SGNH/GDSL hydrolase family protein</fullName>
    </submittedName>
</protein>
<dbReference type="Proteomes" id="UP001597199">
    <property type="component" value="Unassembled WGS sequence"/>
</dbReference>
<evidence type="ECO:0000313" key="2">
    <source>
        <dbReference type="EMBL" id="MFD1398074.1"/>
    </source>
</evidence>
<evidence type="ECO:0000259" key="1">
    <source>
        <dbReference type="Pfam" id="PF13472"/>
    </source>
</evidence>
<organism evidence="2 3">
    <name type="scientific">Lacticaseibacillus suilingensis</name>
    <dbReference type="NCBI Taxonomy" id="2799577"/>
    <lineage>
        <taxon>Bacteria</taxon>
        <taxon>Bacillati</taxon>
        <taxon>Bacillota</taxon>
        <taxon>Bacilli</taxon>
        <taxon>Lactobacillales</taxon>
        <taxon>Lactobacillaceae</taxon>
        <taxon>Lacticaseibacillus</taxon>
    </lineage>
</organism>
<feature type="domain" description="SGNH hydrolase-type esterase" evidence="1">
    <location>
        <begin position="159"/>
        <end position="312"/>
    </location>
</feature>
<comment type="caution">
    <text evidence="2">The sequence shown here is derived from an EMBL/GenBank/DDBJ whole genome shotgun (WGS) entry which is preliminary data.</text>
</comment>
<dbReference type="Pfam" id="PF13472">
    <property type="entry name" value="Lipase_GDSL_2"/>
    <property type="match status" value="1"/>
</dbReference>
<name>A0ABW4BC70_9LACO</name>
<dbReference type="EMBL" id="JBHTOA010000015">
    <property type="protein sequence ID" value="MFD1398074.1"/>
    <property type="molecule type" value="Genomic_DNA"/>
</dbReference>